<feature type="compositionally biased region" description="Basic and acidic residues" evidence="1">
    <location>
        <begin position="163"/>
        <end position="172"/>
    </location>
</feature>
<dbReference type="Proteomes" id="UP000694888">
    <property type="component" value="Unplaced"/>
</dbReference>
<name>A0ABM1AE20_APLCA</name>
<keyword evidence="3" id="KW-1185">Reference proteome</keyword>
<dbReference type="GeneID" id="106013795"/>
<keyword evidence="2" id="KW-1133">Transmembrane helix</keyword>
<keyword evidence="2" id="KW-0812">Transmembrane</keyword>
<dbReference type="RefSeq" id="XP_012945911.1">
    <property type="nucleotide sequence ID" value="XM_013090457.2"/>
</dbReference>
<reference evidence="4" key="1">
    <citation type="submission" date="2025-08" db="UniProtKB">
        <authorList>
            <consortium name="RefSeq"/>
        </authorList>
    </citation>
    <scope>IDENTIFICATION</scope>
</reference>
<evidence type="ECO:0000256" key="2">
    <source>
        <dbReference type="SAM" id="Phobius"/>
    </source>
</evidence>
<gene>
    <name evidence="4" type="primary">LOC106013795</name>
</gene>
<evidence type="ECO:0000313" key="4">
    <source>
        <dbReference type="RefSeq" id="XP_012945911.1"/>
    </source>
</evidence>
<accession>A0ABM1AE20</accession>
<feature type="transmembrane region" description="Helical" evidence="2">
    <location>
        <begin position="52"/>
        <end position="72"/>
    </location>
</feature>
<evidence type="ECO:0000313" key="3">
    <source>
        <dbReference type="Proteomes" id="UP000694888"/>
    </source>
</evidence>
<feature type="region of interest" description="Disordered" evidence="1">
    <location>
        <begin position="136"/>
        <end position="178"/>
    </location>
</feature>
<feature type="compositionally biased region" description="Basic residues" evidence="1">
    <location>
        <begin position="148"/>
        <end position="162"/>
    </location>
</feature>
<keyword evidence="2" id="KW-0472">Membrane</keyword>
<feature type="transmembrane region" description="Helical" evidence="2">
    <location>
        <begin position="17"/>
        <end position="40"/>
    </location>
</feature>
<organism evidence="3 4">
    <name type="scientific">Aplysia californica</name>
    <name type="common">California sea hare</name>
    <dbReference type="NCBI Taxonomy" id="6500"/>
    <lineage>
        <taxon>Eukaryota</taxon>
        <taxon>Metazoa</taxon>
        <taxon>Spiralia</taxon>
        <taxon>Lophotrochozoa</taxon>
        <taxon>Mollusca</taxon>
        <taxon>Gastropoda</taxon>
        <taxon>Heterobranchia</taxon>
        <taxon>Euthyneura</taxon>
        <taxon>Tectipleura</taxon>
        <taxon>Aplysiida</taxon>
        <taxon>Aplysioidea</taxon>
        <taxon>Aplysiidae</taxon>
        <taxon>Aplysia</taxon>
    </lineage>
</organism>
<protein>
    <submittedName>
        <fullName evidence="4">Uncharacterized protein LOC106013795</fullName>
    </submittedName>
</protein>
<evidence type="ECO:0000256" key="1">
    <source>
        <dbReference type="SAM" id="MobiDB-lite"/>
    </source>
</evidence>
<proteinExistence type="predicted"/>
<sequence>MGGQCGRCVVDNIREELWSYFALSGILLLQGGIVLLVYALKRATLHPEVVKALGIFLIVMGILATLISWYAHRQHRRKEKLRWRDLYRSCCVPRVRNASSQEVLVERRGIQADDATAAPKYSTPEFQRYAEFIKRDNSGVGHNGTPGGHRKSATSSPKRTHVHPRDTPDDSHTTVFSNPRCAPRVYTISRRERHSDQAPRRNIALPLMSPIMLQAIRLKTTS</sequence>